<gene>
    <name evidence="2" type="ORF">ACFPET_08460</name>
</gene>
<protein>
    <submittedName>
        <fullName evidence="2">Helix-turn-helix domain-containing protein</fullName>
    </submittedName>
</protein>
<organism evidence="2 3">
    <name type="scientific">Salininema proteolyticum</name>
    <dbReference type="NCBI Taxonomy" id="1607685"/>
    <lineage>
        <taxon>Bacteria</taxon>
        <taxon>Bacillati</taxon>
        <taxon>Actinomycetota</taxon>
        <taxon>Actinomycetes</taxon>
        <taxon>Glycomycetales</taxon>
        <taxon>Glycomycetaceae</taxon>
        <taxon>Salininema</taxon>
    </lineage>
</organism>
<evidence type="ECO:0000313" key="3">
    <source>
        <dbReference type="Proteomes" id="UP001595823"/>
    </source>
</evidence>
<dbReference type="CDD" id="cd00093">
    <property type="entry name" value="HTH_XRE"/>
    <property type="match status" value="1"/>
</dbReference>
<dbReference type="RefSeq" id="WP_380619719.1">
    <property type="nucleotide sequence ID" value="NZ_JBHSDK010000012.1"/>
</dbReference>
<dbReference type="Proteomes" id="UP001595823">
    <property type="component" value="Unassembled WGS sequence"/>
</dbReference>
<accession>A0ABV8TXR2</accession>
<dbReference type="InterPro" id="IPR010982">
    <property type="entry name" value="Lambda_DNA-bd_dom_sf"/>
</dbReference>
<dbReference type="SUPFAM" id="SSF47413">
    <property type="entry name" value="lambda repressor-like DNA-binding domains"/>
    <property type="match status" value="1"/>
</dbReference>
<dbReference type="EMBL" id="JBHSDK010000012">
    <property type="protein sequence ID" value="MFC4335228.1"/>
    <property type="molecule type" value="Genomic_DNA"/>
</dbReference>
<feature type="domain" description="HTH cro/C1-type" evidence="1">
    <location>
        <begin position="15"/>
        <end position="68"/>
    </location>
</feature>
<dbReference type="InterPro" id="IPR001387">
    <property type="entry name" value="Cro/C1-type_HTH"/>
</dbReference>
<keyword evidence="3" id="KW-1185">Reference proteome</keyword>
<dbReference type="Pfam" id="PF13560">
    <property type="entry name" value="HTH_31"/>
    <property type="match status" value="1"/>
</dbReference>
<proteinExistence type="predicted"/>
<dbReference type="InterPro" id="IPR011990">
    <property type="entry name" value="TPR-like_helical_dom_sf"/>
</dbReference>
<evidence type="ECO:0000313" key="2">
    <source>
        <dbReference type="EMBL" id="MFC4335228.1"/>
    </source>
</evidence>
<sequence>MNKADDKIYDTEGRLRAERERASVTLGAIARKTGKDKGHLSRVEKGERPVTPMLVHDYSCALGVAIEFDRGAASHSRGKSLRMRNSTAEDSEDAMQRRTLLGSVIAAATGAAAAVPIDSVLSALPSHTAPATVTSRDVLELQQATDLLTRRDAAGAGYSLVAEGRALLEWASNMARHARNEQVRQDLAAASAYLADRTAWIALNLGHHSQATHLLGVGLRLATEADDPNLSAQVLCDMAGHSVFIGKTTDALSYAEIALADNRILPHLRSALHAVMAEAYGARGYAAGVRDRVEAAMDCAEEFDANALDIPGWVPAFRTKGTLSASTGLAASLLFDARQTKTASLLAMDHLETAVEALGSRPGRSAALTRLRLATLHLTSDDGDRGRGLSIAQDMATEMTHVRSVRVQRELHSLYSALPQGKRDPVRDDVRLRVATLLDGQVAGV</sequence>
<name>A0ABV8TXR2_9ACTN</name>
<dbReference type="PROSITE" id="PS50943">
    <property type="entry name" value="HTH_CROC1"/>
    <property type="match status" value="1"/>
</dbReference>
<dbReference type="SUPFAM" id="SSF48452">
    <property type="entry name" value="TPR-like"/>
    <property type="match status" value="1"/>
</dbReference>
<evidence type="ECO:0000259" key="1">
    <source>
        <dbReference type="PROSITE" id="PS50943"/>
    </source>
</evidence>
<comment type="caution">
    <text evidence="2">The sequence shown here is derived from an EMBL/GenBank/DDBJ whole genome shotgun (WGS) entry which is preliminary data.</text>
</comment>
<dbReference type="Gene3D" id="1.10.260.40">
    <property type="entry name" value="lambda repressor-like DNA-binding domains"/>
    <property type="match status" value="1"/>
</dbReference>
<dbReference type="SMART" id="SM00530">
    <property type="entry name" value="HTH_XRE"/>
    <property type="match status" value="1"/>
</dbReference>
<reference evidence="3" key="1">
    <citation type="journal article" date="2019" name="Int. J. Syst. Evol. Microbiol.">
        <title>The Global Catalogue of Microorganisms (GCM) 10K type strain sequencing project: providing services to taxonomists for standard genome sequencing and annotation.</title>
        <authorList>
            <consortium name="The Broad Institute Genomics Platform"/>
            <consortium name="The Broad Institute Genome Sequencing Center for Infectious Disease"/>
            <person name="Wu L."/>
            <person name="Ma J."/>
        </authorList>
    </citation>
    <scope>NUCLEOTIDE SEQUENCE [LARGE SCALE GENOMIC DNA]</scope>
    <source>
        <strain evidence="3">IBRC-M 10908</strain>
    </source>
</reference>